<evidence type="ECO:0000313" key="3">
    <source>
        <dbReference type="EMBL" id="AKF08145.1"/>
    </source>
</evidence>
<dbReference type="PANTHER" id="PTHR43477">
    <property type="entry name" value="DIHYDROANTICAPSIN 7-DEHYDROGENASE"/>
    <property type="match status" value="1"/>
</dbReference>
<dbReference type="Gene3D" id="3.40.50.720">
    <property type="entry name" value="NAD(P)-binding Rossmann-like Domain"/>
    <property type="match status" value="2"/>
</dbReference>
<dbReference type="InterPro" id="IPR002347">
    <property type="entry name" value="SDR_fam"/>
</dbReference>
<dbReference type="Pfam" id="PF13561">
    <property type="entry name" value="adh_short_C2"/>
    <property type="match status" value="1"/>
</dbReference>
<dbReference type="InterPro" id="IPR051122">
    <property type="entry name" value="SDR_DHRS6-like"/>
</dbReference>
<dbReference type="EMBL" id="CP011125">
    <property type="protein sequence ID" value="AKF08145.1"/>
    <property type="molecule type" value="Genomic_DNA"/>
</dbReference>
<gene>
    <name evidence="3" type="ORF">DB32_005294</name>
</gene>
<dbReference type="STRING" id="927083.DB32_005294"/>
<sequence length="271" mass="29088">MKDAHLYTLDGWALVLGASSGFGEATSIALARAGMNIIGVHLDRRAGMAHVEEIKRAIQDAGREALFFNVNAADETKRNETLDEVKRQLDAKGGKIRVLLHSLAFGTLKPYWSGAEDPASNINKANMDMTLDVMAHSLVYWTQDTLRRGLFGDDARIYGMTSAGNTTVWSGYGAVSAAKCALESHLRQLAIELAPHGISANAIEAGVTDTPALSKIPGSDVMKQQAIARNPNKRLTTVQDVAQCIVALSMPATRWMTGNVIRVDGGEKIAG</sequence>
<comment type="similarity">
    <text evidence="1">Belongs to the short-chain dehydrogenases/reductases (SDR) family.</text>
</comment>
<evidence type="ECO:0000313" key="4">
    <source>
        <dbReference type="Proteomes" id="UP000034883"/>
    </source>
</evidence>
<keyword evidence="4" id="KW-1185">Reference proteome</keyword>
<accession>A0A0F6YLB7</accession>
<evidence type="ECO:0000256" key="2">
    <source>
        <dbReference type="ARBA" id="ARBA00023002"/>
    </source>
</evidence>
<reference evidence="3 4" key="1">
    <citation type="submission" date="2015-03" db="EMBL/GenBank/DDBJ databases">
        <title>Genome assembly of Sandaracinus amylolyticus DSM 53668.</title>
        <authorList>
            <person name="Sharma G."/>
            <person name="Subramanian S."/>
        </authorList>
    </citation>
    <scope>NUCLEOTIDE SEQUENCE [LARGE SCALE GENOMIC DNA]</scope>
    <source>
        <strain evidence="3 4">DSM 53668</strain>
    </source>
</reference>
<dbReference type="PRINTS" id="PR00081">
    <property type="entry name" value="GDHRDH"/>
</dbReference>
<dbReference type="OrthoDB" id="9804774at2"/>
<name>A0A0F6YLB7_9BACT</name>
<organism evidence="3 4">
    <name type="scientific">Sandaracinus amylolyticus</name>
    <dbReference type="NCBI Taxonomy" id="927083"/>
    <lineage>
        <taxon>Bacteria</taxon>
        <taxon>Pseudomonadati</taxon>
        <taxon>Myxococcota</taxon>
        <taxon>Polyangia</taxon>
        <taxon>Polyangiales</taxon>
        <taxon>Sandaracinaceae</taxon>
        <taxon>Sandaracinus</taxon>
    </lineage>
</organism>
<keyword evidence="2" id="KW-0560">Oxidoreductase</keyword>
<evidence type="ECO:0000256" key="1">
    <source>
        <dbReference type="ARBA" id="ARBA00006484"/>
    </source>
</evidence>
<dbReference type="SUPFAM" id="SSF51735">
    <property type="entry name" value="NAD(P)-binding Rossmann-fold domains"/>
    <property type="match status" value="1"/>
</dbReference>
<protein>
    <submittedName>
        <fullName evidence="3">Oxidoreductase, short chain dehydrogenase/reductase family</fullName>
    </submittedName>
</protein>
<dbReference type="InterPro" id="IPR036291">
    <property type="entry name" value="NAD(P)-bd_dom_sf"/>
</dbReference>
<proteinExistence type="inferred from homology"/>
<dbReference type="GO" id="GO:0016491">
    <property type="term" value="F:oxidoreductase activity"/>
    <property type="evidence" value="ECO:0007669"/>
    <property type="project" value="UniProtKB-KW"/>
</dbReference>
<dbReference type="AlphaFoldDB" id="A0A0F6YLB7"/>
<dbReference type="Proteomes" id="UP000034883">
    <property type="component" value="Chromosome"/>
</dbReference>
<dbReference type="KEGG" id="samy:DB32_005294"/>
<dbReference type="CDD" id="cd05233">
    <property type="entry name" value="SDR_c"/>
    <property type="match status" value="1"/>
</dbReference>
<dbReference type="PANTHER" id="PTHR43477:SF1">
    <property type="entry name" value="DIHYDROANTICAPSIN 7-DEHYDROGENASE"/>
    <property type="match status" value="1"/>
</dbReference>